<keyword evidence="7 8" id="KW-0472">Membrane</keyword>
<keyword evidence="6 8" id="KW-1133">Transmembrane helix</keyword>
<evidence type="ECO:0000313" key="10">
    <source>
        <dbReference type="EMBL" id="SFF08434.1"/>
    </source>
</evidence>
<name>A0A1I2FSM6_9BACT</name>
<feature type="transmembrane region" description="Helical" evidence="8">
    <location>
        <begin position="110"/>
        <end position="136"/>
    </location>
</feature>
<dbReference type="PANTHER" id="PTHR33908">
    <property type="entry name" value="MANNOSYLTRANSFERASE YKCB-RELATED"/>
    <property type="match status" value="1"/>
</dbReference>
<reference evidence="10 11" key="1">
    <citation type="submission" date="2016-10" db="EMBL/GenBank/DDBJ databases">
        <authorList>
            <person name="de Groot N.N."/>
        </authorList>
    </citation>
    <scope>NUCLEOTIDE SEQUENCE [LARGE SCALE GENOMIC DNA]</scope>
    <source>
        <strain evidence="10 11">CGMCC 1.9156</strain>
    </source>
</reference>
<dbReference type="PANTHER" id="PTHR33908:SF11">
    <property type="entry name" value="MEMBRANE PROTEIN"/>
    <property type="match status" value="1"/>
</dbReference>
<sequence length="554" mass="63555">MNLLDKLERKHYFLLAGWLLINLVQAFFTEMHADESYYWLYSRHLDWGFFDHPPMAAFLIFLGDSVVHGELGARFFSILLSTFTAALVMNELNEKKDFVFLGIFMMSFPLVHTHIAGFLALPDTPLVCFTLLFFLVYRRFVEEPGWKLSAWLAVLAAAMIYSKYHAFLVLGLIVLSNLKLLKNKYFWAVVIGAVVLLLPHIIWQISNDFPTFKYHLMGRSKPLQLKYFGDNIINQLLVAGPLTGVLLLYSLKKFKTHGDVFRRAVIFTIVGFYVVLLVMSFWNRIEAHWTSAITPLLMIAAYPLITDNPALKKWFKRLALPVVVIFFIFRFYLAANFIPNVGMIKLAFYNREATSEKIQEMANGRKVAFFNNWASPGMYEFYTGEEAVHMAIPGYRYTQFDLWDDEVYGEGDSLFVVIPDRMKNDNLIQLPNGKRVTTSISPDFQSLKKLDVAVEDVSYTPTVIKVKMVLANHADHPIYLDHPSQPAIGYMQKGDEIDKIPLANFSADKELAVGDQLQLEYQISRGNLEPEEKLLIFTQTVDRNRGQVVAVTNK</sequence>
<evidence type="ECO:0000256" key="1">
    <source>
        <dbReference type="ARBA" id="ARBA00004651"/>
    </source>
</evidence>
<evidence type="ECO:0000256" key="7">
    <source>
        <dbReference type="ARBA" id="ARBA00023136"/>
    </source>
</evidence>
<organism evidence="10 11">
    <name type="scientific">Sunxiuqinia elliptica</name>
    <dbReference type="NCBI Taxonomy" id="655355"/>
    <lineage>
        <taxon>Bacteria</taxon>
        <taxon>Pseudomonadati</taxon>
        <taxon>Bacteroidota</taxon>
        <taxon>Bacteroidia</taxon>
        <taxon>Marinilabiliales</taxon>
        <taxon>Prolixibacteraceae</taxon>
        <taxon>Sunxiuqinia</taxon>
    </lineage>
</organism>
<evidence type="ECO:0000256" key="6">
    <source>
        <dbReference type="ARBA" id="ARBA00022989"/>
    </source>
</evidence>
<keyword evidence="5 8" id="KW-0812">Transmembrane</keyword>
<dbReference type="InterPro" id="IPR050297">
    <property type="entry name" value="LipidA_mod_glycosyltrf_83"/>
</dbReference>
<evidence type="ECO:0000256" key="8">
    <source>
        <dbReference type="SAM" id="Phobius"/>
    </source>
</evidence>
<evidence type="ECO:0000256" key="5">
    <source>
        <dbReference type="ARBA" id="ARBA00022692"/>
    </source>
</evidence>
<comment type="subcellular location">
    <subcellularLocation>
        <location evidence="1">Cell membrane</location>
        <topology evidence="1">Multi-pass membrane protein</topology>
    </subcellularLocation>
</comment>
<dbReference type="STRING" id="655355.SAMN05216283_102604"/>
<evidence type="ECO:0000256" key="4">
    <source>
        <dbReference type="ARBA" id="ARBA00022679"/>
    </source>
</evidence>
<keyword evidence="11" id="KW-1185">Reference proteome</keyword>
<feature type="transmembrane region" description="Helical" evidence="8">
    <location>
        <begin position="288"/>
        <end position="306"/>
    </location>
</feature>
<protein>
    <submittedName>
        <fullName evidence="10">Dolichyl-phosphate-mannose-protein mannosyltransferase</fullName>
    </submittedName>
</protein>
<dbReference type="RefSeq" id="WP_139218230.1">
    <property type="nucleotide sequence ID" value="NZ_FONW01000002.1"/>
</dbReference>
<dbReference type="GO" id="GO:0016763">
    <property type="term" value="F:pentosyltransferase activity"/>
    <property type="evidence" value="ECO:0007669"/>
    <property type="project" value="TreeGrafter"/>
</dbReference>
<evidence type="ECO:0000313" key="11">
    <source>
        <dbReference type="Proteomes" id="UP000198964"/>
    </source>
</evidence>
<feature type="transmembrane region" description="Helical" evidence="8">
    <location>
        <begin position="12"/>
        <end position="28"/>
    </location>
</feature>
<dbReference type="EMBL" id="FONW01000002">
    <property type="protein sequence ID" value="SFF08434.1"/>
    <property type="molecule type" value="Genomic_DNA"/>
</dbReference>
<feature type="transmembrane region" description="Helical" evidence="8">
    <location>
        <begin position="148"/>
        <end position="173"/>
    </location>
</feature>
<feature type="transmembrane region" description="Helical" evidence="8">
    <location>
        <begin position="318"/>
        <end position="338"/>
    </location>
</feature>
<accession>A0A1I2FSM6</accession>
<keyword evidence="2" id="KW-1003">Cell membrane</keyword>
<proteinExistence type="predicted"/>
<dbReference type="GO" id="GO:0009103">
    <property type="term" value="P:lipopolysaccharide biosynthetic process"/>
    <property type="evidence" value="ECO:0007669"/>
    <property type="project" value="UniProtKB-ARBA"/>
</dbReference>
<dbReference type="Proteomes" id="UP000198964">
    <property type="component" value="Unassembled WGS sequence"/>
</dbReference>
<feature type="transmembrane region" description="Helical" evidence="8">
    <location>
        <begin position="185"/>
        <end position="205"/>
    </location>
</feature>
<feature type="transmembrane region" description="Helical" evidence="8">
    <location>
        <begin position="232"/>
        <end position="251"/>
    </location>
</feature>
<dbReference type="AlphaFoldDB" id="A0A1I2FSM6"/>
<feature type="transmembrane region" description="Helical" evidence="8">
    <location>
        <begin position="263"/>
        <end position="282"/>
    </location>
</feature>
<evidence type="ECO:0000259" key="9">
    <source>
        <dbReference type="Pfam" id="PF13231"/>
    </source>
</evidence>
<evidence type="ECO:0000256" key="3">
    <source>
        <dbReference type="ARBA" id="ARBA00022676"/>
    </source>
</evidence>
<evidence type="ECO:0000256" key="2">
    <source>
        <dbReference type="ARBA" id="ARBA00022475"/>
    </source>
</evidence>
<feature type="transmembrane region" description="Helical" evidence="8">
    <location>
        <begin position="71"/>
        <end position="89"/>
    </location>
</feature>
<dbReference type="InterPro" id="IPR038731">
    <property type="entry name" value="RgtA/B/C-like"/>
</dbReference>
<dbReference type="Pfam" id="PF13231">
    <property type="entry name" value="PMT_2"/>
    <property type="match status" value="1"/>
</dbReference>
<keyword evidence="4 10" id="KW-0808">Transferase</keyword>
<gene>
    <name evidence="10" type="ORF">SAMN05216283_102604</name>
</gene>
<feature type="domain" description="Glycosyltransferase RgtA/B/C/D-like" evidence="9">
    <location>
        <begin position="51"/>
        <end position="203"/>
    </location>
</feature>
<dbReference type="GO" id="GO:0005886">
    <property type="term" value="C:plasma membrane"/>
    <property type="evidence" value="ECO:0007669"/>
    <property type="project" value="UniProtKB-SubCell"/>
</dbReference>
<keyword evidence="3 10" id="KW-0328">Glycosyltransferase</keyword>